<keyword evidence="2" id="KW-1185">Reference proteome</keyword>
<protein>
    <submittedName>
        <fullName evidence="1">Uncharacterized protein</fullName>
    </submittedName>
</protein>
<dbReference type="Proteomes" id="UP001234989">
    <property type="component" value="Chromosome 1"/>
</dbReference>
<proteinExistence type="predicted"/>
<sequence>MQRDSPINSELLTGSTMRWMPILVTCVCIIIRCRLTDISTLNVRVCELEC</sequence>
<accession>A0AAF0PQF6</accession>
<organism evidence="1 2">
    <name type="scientific">Solanum verrucosum</name>
    <dbReference type="NCBI Taxonomy" id="315347"/>
    <lineage>
        <taxon>Eukaryota</taxon>
        <taxon>Viridiplantae</taxon>
        <taxon>Streptophyta</taxon>
        <taxon>Embryophyta</taxon>
        <taxon>Tracheophyta</taxon>
        <taxon>Spermatophyta</taxon>
        <taxon>Magnoliopsida</taxon>
        <taxon>eudicotyledons</taxon>
        <taxon>Gunneridae</taxon>
        <taxon>Pentapetalae</taxon>
        <taxon>asterids</taxon>
        <taxon>lamiids</taxon>
        <taxon>Solanales</taxon>
        <taxon>Solanaceae</taxon>
        <taxon>Solanoideae</taxon>
        <taxon>Solaneae</taxon>
        <taxon>Solanum</taxon>
    </lineage>
</organism>
<name>A0AAF0PQF6_SOLVR</name>
<dbReference type="EMBL" id="CP133612">
    <property type="protein sequence ID" value="WMV07955.1"/>
    <property type="molecule type" value="Genomic_DNA"/>
</dbReference>
<evidence type="ECO:0000313" key="2">
    <source>
        <dbReference type="Proteomes" id="UP001234989"/>
    </source>
</evidence>
<reference evidence="1" key="1">
    <citation type="submission" date="2023-08" db="EMBL/GenBank/DDBJ databases">
        <title>A de novo genome assembly of Solanum verrucosum Schlechtendal, a Mexican diploid species geographically isolated from the other diploid A-genome species in potato relatives.</title>
        <authorList>
            <person name="Hosaka K."/>
        </authorList>
    </citation>
    <scope>NUCLEOTIDE SEQUENCE</scope>
    <source>
        <tissue evidence="1">Young leaves</tissue>
    </source>
</reference>
<evidence type="ECO:0000313" key="1">
    <source>
        <dbReference type="EMBL" id="WMV07955.1"/>
    </source>
</evidence>
<gene>
    <name evidence="1" type="ORF">MTR67_001340</name>
</gene>
<dbReference type="AlphaFoldDB" id="A0AAF0PQF6"/>